<reference evidence="2 3" key="1">
    <citation type="submission" date="2014-05" db="EMBL/GenBank/DDBJ databases">
        <title>Draft Genome Sequence of Kitasatospora cheerisanensis KCTC 2395.</title>
        <authorList>
            <person name="Nam D.H."/>
        </authorList>
    </citation>
    <scope>NUCLEOTIDE SEQUENCE [LARGE SCALE GENOMIC DNA]</scope>
    <source>
        <strain evidence="2 3">KCTC 2395</strain>
    </source>
</reference>
<gene>
    <name evidence="2" type="ORF">KCH_13400</name>
</gene>
<sequence>MADRLHPVILTYFHPDPADVRPRHPTPTAPRRHPRRQPYADSPAPSRPHPRTPAPAPSTPRPRFPSRAGPRAVPAVR</sequence>
<organism evidence="2 3">
    <name type="scientific">Kitasatospora cheerisanensis KCTC 2395</name>
    <dbReference type="NCBI Taxonomy" id="1348663"/>
    <lineage>
        <taxon>Bacteria</taxon>
        <taxon>Bacillati</taxon>
        <taxon>Actinomycetota</taxon>
        <taxon>Actinomycetes</taxon>
        <taxon>Kitasatosporales</taxon>
        <taxon>Streptomycetaceae</taxon>
        <taxon>Kitasatospora</taxon>
    </lineage>
</organism>
<evidence type="ECO:0000256" key="1">
    <source>
        <dbReference type="SAM" id="MobiDB-lite"/>
    </source>
</evidence>
<feature type="region of interest" description="Disordered" evidence="1">
    <location>
        <begin position="13"/>
        <end position="77"/>
    </location>
</feature>
<dbReference type="EMBL" id="JNBY01000051">
    <property type="protein sequence ID" value="KDN86894.1"/>
    <property type="molecule type" value="Genomic_DNA"/>
</dbReference>
<dbReference type="HOGENOM" id="CLU_2633380_0_0_11"/>
<evidence type="ECO:0000313" key="2">
    <source>
        <dbReference type="EMBL" id="KDN86894.1"/>
    </source>
</evidence>
<protein>
    <submittedName>
        <fullName evidence="2">Uncharacterized protein</fullName>
    </submittedName>
</protein>
<keyword evidence="3" id="KW-1185">Reference proteome</keyword>
<dbReference type="Proteomes" id="UP000027178">
    <property type="component" value="Unassembled WGS sequence"/>
</dbReference>
<accession>A0A066Z3S1</accession>
<feature type="compositionally biased region" description="Pro residues" evidence="1">
    <location>
        <begin position="45"/>
        <end position="63"/>
    </location>
</feature>
<dbReference type="PATRIC" id="fig|1348663.4.peg.1283"/>
<name>A0A066Z3S1_9ACTN</name>
<proteinExistence type="predicted"/>
<evidence type="ECO:0000313" key="3">
    <source>
        <dbReference type="Proteomes" id="UP000027178"/>
    </source>
</evidence>
<comment type="caution">
    <text evidence="2">The sequence shown here is derived from an EMBL/GenBank/DDBJ whole genome shotgun (WGS) entry which is preliminary data.</text>
</comment>
<dbReference type="AlphaFoldDB" id="A0A066Z3S1"/>